<organism evidence="3 4">
    <name type="scientific">Schistosoma rodhaini</name>
    <dbReference type="NCBI Taxonomy" id="6188"/>
    <lineage>
        <taxon>Eukaryota</taxon>
        <taxon>Metazoa</taxon>
        <taxon>Spiralia</taxon>
        <taxon>Lophotrochozoa</taxon>
        <taxon>Platyhelminthes</taxon>
        <taxon>Trematoda</taxon>
        <taxon>Digenea</taxon>
        <taxon>Strigeidida</taxon>
        <taxon>Schistosomatoidea</taxon>
        <taxon>Schistosomatidae</taxon>
        <taxon>Schistosoma</taxon>
    </lineage>
</organism>
<accession>A0AA85ESI8</accession>
<name>A0AA85ESI8_9TREM</name>
<evidence type="ECO:0000313" key="3">
    <source>
        <dbReference type="Proteomes" id="UP000050792"/>
    </source>
</evidence>
<feature type="region of interest" description="Disordered" evidence="1">
    <location>
        <begin position="562"/>
        <end position="581"/>
    </location>
</feature>
<feature type="region of interest" description="Disordered" evidence="1">
    <location>
        <begin position="260"/>
        <end position="290"/>
    </location>
</feature>
<feature type="compositionally biased region" description="Low complexity" evidence="1">
    <location>
        <begin position="93"/>
        <end position="107"/>
    </location>
</feature>
<sequence length="581" mass="67921">MEEEEEVEVRGKQRRMYDLHKINEIPTIKSELNIPLDLRLYNKLNKTKKFKIKHEKFKKFYKSKSYLSKQKLKNNHPQQYYYQPQQQHRHHYLQQQQHHQRSQQQQQQEDHHPQQQDHQPKQQHLFYSSIDSNILICSICHMETMNFNIFVQHMSLHLNQSNLSNQLLNEFITIINQKIFNNNKNNQLLCNICNHLLNIDQFTELMNHLQNQHIVANYHCNGCEEIFSDQIQCLVHILYHHIITTKSVIPDNDTTNNLNSSSISSTSSTITTITNHDNDTTKLDSYNENNNTSYKYQHSNSSPYTNIQLPHISTKNTTVMKEPDSDLIKYTKNNPSLHEYPDHSNLLNQSDCNLMNSNGQEGTKLNQISNHQLLINESSSINKFDQNYPYQLQSIIHFLSMLLWPNLWSIHWKQLDIQGIVNKYLNCINEDMNMISNTKESVVPFDIPSTVSSLSSIPTLSSLHYQETGEISELTHKIVDMVSSNRIESKEFTLVNNENRTEFQQTSNCVLLLNSHPVLGLLPHEMASNMDSYKASKICHLCLKEFTDEMTVLHHQVEEHSLEDNSNVSTSINEQNSLLIN</sequence>
<keyword evidence="3" id="KW-1185">Reference proteome</keyword>
<dbReference type="SMART" id="SM00355">
    <property type="entry name" value="ZnF_C2H2"/>
    <property type="match status" value="4"/>
</dbReference>
<dbReference type="Proteomes" id="UP000050792">
    <property type="component" value="Unassembled WGS sequence"/>
</dbReference>
<proteinExistence type="predicted"/>
<feature type="compositionally biased region" description="Low complexity" evidence="1">
    <location>
        <begin position="260"/>
        <end position="275"/>
    </location>
</feature>
<reference evidence="4" key="2">
    <citation type="submission" date="2023-11" db="UniProtKB">
        <authorList>
            <consortium name="WormBaseParasite"/>
        </authorList>
    </citation>
    <scope>IDENTIFICATION</scope>
</reference>
<feature type="region of interest" description="Disordered" evidence="1">
    <location>
        <begin position="84"/>
        <end position="121"/>
    </location>
</feature>
<feature type="compositionally biased region" description="Basic and acidic residues" evidence="1">
    <location>
        <begin position="108"/>
        <end position="120"/>
    </location>
</feature>
<evidence type="ECO:0000259" key="2">
    <source>
        <dbReference type="PROSITE" id="PS00028"/>
    </source>
</evidence>
<evidence type="ECO:0000256" key="1">
    <source>
        <dbReference type="SAM" id="MobiDB-lite"/>
    </source>
</evidence>
<dbReference type="WBParaSite" id="SRDH1_220.1">
    <property type="protein sequence ID" value="SRDH1_220.1"/>
    <property type="gene ID" value="SRDH1_220"/>
</dbReference>
<evidence type="ECO:0000313" key="4">
    <source>
        <dbReference type="WBParaSite" id="SRDH1_220.1"/>
    </source>
</evidence>
<dbReference type="InterPro" id="IPR013087">
    <property type="entry name" value="Znf_C2H2_type"/>
</dbReference>
<protein>
    <recommendedName>
        <fullName evidence="2">C2H2-type domain-containing protein</fullName>
    </recommendedName>
</protein>
<dbReference type="PROSITE" id="PS00028">
    <property type="entry name" value="ZINC_FINGER_C2H2_1"/>
    <property type="match status" value="1"/>
</dbReference>
<feature type="compositionally biased region" description="Polar residues" evidence="1">
    <location>
        <begin position="564"/>
        <end position="581"/>
    </location>
</feature>
<dbReference type="AlphaFoldDB" id="A0AA85ESI8"/>
<reference evidence="3" key="1">
    <citation type="submission" date="2022-06" db="EMBL/GenBank/DDBJ databases">
        <authorList>
            <person name="Berger JAMES D."/>
            <person name="Berger JAMES D."/>
        </authorList>
    </citation>
    <scope>NUCLEOTIDE SEQUENCE [LARGE SCALE GENOMIC DNA]</scope>
</reference>
<feature type="domain" description="C2H2-type" evidence="2">
    <location>
        <begin position="539"/>
        <end position="560"/>
    </location>
</feature>